<dbReference type="PANTHER" id="PTHR40277:SF1">
    <property type="entry name" value="BLL5419 PROTEIN"/>
    <property type="match status" value="1"/>
</dbReference>
<feature type="transmembrane region" description="Helical" evidence="6">
    <location>
        <begin position="262"/>
        <end position="288"/>
    </location>
</feature>
<reference evidence="7 8" key="1">
    <citation type="submission" date="2016-09" db="EMBL/GenBank/DDBJ databases">
        <title>Desulfuribacillus arsenicus sp. nov., an obligately anaerobic, dissimilatory arsenic- and antimonate-reducing bacterium isolated from anoxic sediments.</title>
        <authorList>
            <person name="Abin C.A."/>
            <person name="Hollibaugh J.T."/>
        </authorList>
    </citation>
    <scope>NUCLEOTIDE SEQUENCE [LARGE SCALE GENOMIC DNA]</scope>
    <source>
        <strain evidence="7 8">MLFW-2</strain>
    </source>
</reference>
<dbReference type="Pfam" id="PF03706">
    <property type="entry name" value="LPG_synthase_TM"/>
    <property type="match status" value="1"/>
</dbReference>
<dbReference type="STRING" id="1390249.BHU72_07225"/>
<dbReference type="OrthoDB" id="5470260at2"/>
<dbReference type="NCBIfam" id="TIGR00374">
    <property type="entry name" value="flippase-like domain"/>
    <property type="match status" value="1"/>
</dbReference>
<dbReference type="AlphaFoldDB" id="A0A1E5L4D1"/>
<gene>
    <name evidence="6" type="primary">mprF</name>
    <name evidence="7" type="ORF">BHU72_07225</name>
</gene>
<name>A0A1E5L4D1_9FIRM</name>
<keyword evidence="6" id="KW-0046">Antibiotic resistance</keyword>
<dbReference type="PANTHER" id="PTHR40277">
    <property type="entry name" value="BLL5419 PROTEIN"/>
    <property type="match status" value="1"/>
</dbReference>
<sequence>MDSTRKRIGLAVRIMVSIGVLLYLFYRIDWQDVTRNIQSADYKFIVAAFFATQLAIFISGIKWHILCKSTSNVGFWESLRWYYIGFFFSNFLPGSIGGDAPRIYYASKKMGLANAVASITVERVFAGIALVLTALIGFIGAQSMTEFSYHLVILTGVFAILYIMLFNNSVIRFMTRRFGKSIQNFYQTIDHYKNQKRLLWKLLAYSVAFQFCFVWITDLLYRALGVEVNFLYQLAFVAIISAITMIPVSVNGLGVREGSYSYFFAIIGIAEATSITVSLLFYVIVLLATSVGGLFWIIEKKESKEIATNFKAESLIQ</sequence>
<proteinExistence type="inferred from homology"/>
<evidence type="ECO:0000313" key="8">
    <source>
        <dbReference type="Proteomes" id="UP000095255"/>
    </source>
</evidence>
<keyword evidence="6" id="KW-0808">Transferase</keyword>
<keyword evidence="2" id="KW-1003">Cell membrane</keyword>
<feature type="transmembrane region" description="Helical" evidence="6">
    <location>
        <begin position="42"/>
        <end position="61"/>
    </location>
</feature>
<dbReference type="GO" id="GO:0050071">
    <property type="term" value="F:phosphatidylglycerol lysyltransferase activity"/>
    <property type="evidence" value="ECO:0007669"/>
    <property type="project" value="UniProtKB-EC"/>
</dbReference>
<keyword evidence="4 6" id="KW-1133">Transmembrane helix</keyword>
<evidence type="ECO:0000256" key="5">
    <source>
        <dbReference type="ARBA" id="ARBA00023136"/>
    </source>
</evidence>
<keyword evidence="6" id="KW-0443">Lipid metabolism</keyword>
<evidence type="ECO:0000256" key="4">
    <source>
        <dbReference type="ARBA" id="ARBA00022989"/>
    </source>
</evidence>
<dbReference type="GO" id="GO:0005886">
    <property type="term" value="C:plasma membrane"/>
    <property type="evidence" value="ECO:0007669"/>
    <property type="project" value="UniProtKB-SubCell"/>
</dbReference>
<protein>
    <recommendedName>
        <fullName evidence="6">Phosphatidylglycerol lysyltransferase</fullName>
        <ecNumber evidence="6">2.3.2.3</ecNumber>
    </recommendedName>
    <alternativeName>
        <fullName evidence="6">Lysylphosphatidylglycerol synthase</fullName>
    </alternativeName>
</protein>
<dbReference type="GO" id="GO:0006629">
    <property type="term" value="P:lipid metabolic process"/>
    <property type="evidence" value="ECO:0007669"/>
    <property type="project" value="UniProtKB-KW"/>
</dbReference>
<evidence type="ECO:0000313" key="7">
    <source>
        <dbReference type="EMBL" id="OEH84975.1"/>
    </source>
</evidence>
<feature type="transmembrane region" description="Helical" evidence="6">
    <location>
        <begin position="202"/>
        <end position="224"/>
    </location>
</feature>
<dbReference type="EC" id="2.3.2.3" evidence="6"/>
<feature type="transmembrane region" description="Helical" evidence="6">
    <location>
        <begin position="121"/>
        <end position="141"/>
    </location>
</feature>
<accession>A0A1E5L4D1</accession>
<comment type="similarity">
    <text evidence="6">Belongs to the LPG synthase family.</text>
</comment>
<dbReference type="InterPro" id="IPR022791">
    <property type="entry name" value="L-PG_synthase/AglD"/>
</dbReference>
<keyword evidence="8" id="KW-1185">Reference proteome</keyword>
<evidence type="ECO:0000256" key="1">
    <source>
        <dbReference type="ARBA" id="ARBA00004651"/>
    </source>
</evidence>
<keyword evidence="3 6" id="KW-0812">Transmembrane</keyword>
<comment type="caution">
    <text evidence="7">The sequence shown here is derived from an EMBL/GenBank/DDBJ whole genome shotgun (WGS) entry which is preliminary data.</text>
</comment>
<feature type="transmembrane region" description="Helical" evidence="6">
    <location>
        <begin position="12"/>
        <end position="30"/>
    </location>
</feature>
<feature type="transmembrane region" description="Helical" evidence="6">
    <location>
        <begin position="81"/>
        <end position="100"/>
    </location>
</feature>
<dbReference type="GO" id="GO:0046677">
    <property type="term" value="P:response to antibiotic"/>
    <property type="evidence" value="ECO:0007669"/>
    <property type="project" value="UniProtKB-KW"/>
</dbReference>
<comment type="catalytic activity">
    <reaction evidence="6">
        <text>L-lysyl-tRNA(Lys) + a 1,2-diacyl-sn-glycero-3-phospho-(1'-sn-glycerol) = a 1,2-diacyl-sn-glycero-3-phospho-1'-(3'-O-L-lysyl)-sn-glycerol + tRNA(Lys)</text>
        <dbReference type="Rhea" id="RHEA:10668"/>
        <dbReference type="Rhea" id="RHEA-COMP:9696"/>
        <dbReference type="Rhea" id="RHEA-COMP:9697"/>
        <dbReference type="ChEBI" id="CHEBI:64716"/>
        <dbReference type="ChEBI" id="CHEBI:75792"/>
        <dbReference type="ChEBI" id="CHEBI:78442"/>
        <dbReference type="ChEBI" id="CHEBI:78529"/>
        <dbReference type="EC" id="2.3.2.3"/>
    </reaction>
</comment>
<evidence type="ECO:0000256" key="6">
    <source>
        <dbReference type="RuleBase" id="RU363042"/>
    </source>
</evidence>
<dbReference type="Proteomes" id="UP000095255">
    <property type="component" value="Unassembled WGS sequence"/>
</dbReference>
<feature type="transmembrane region" description="Helical" evidence="6">
    <location>
        <begin position="230"/>
        <end position="250"/>
    </location>
</feature>
<comment type="subcellular location">
    <subcellularLocation>
        <location evidence="1 6">Cell membrane</location>
        <topology evidence="1 6">Multi-pass membrane protein</topology>
    </subcellularLocation>
</comment>
<dbReference type="EMBL" id="MJAT01000035">
    <property type="protein sequence ID" value="OEH84975.1"/>
    <property type="molecule type" value="Genomic_DNA"/>
</dbReference>
<feature type="transmembrane region" description="Helical" evidence="6">
    <location>
        <begin position="147"/>
        <end position="167"/>
    </location>
</feature>
<evidence type="ECO:0000256" key="2">
    <source>
        <dbReference type="ARBA" id="ARBA00022475"/>
    </source>
</evidence>
<comment type="function">
    <text evidence="6">Catalyzes the transfer of a lysyl group from L-lysyl-tRNA(Lys) to membrane-bound phosphatidylglycerol (PG), which produces lysylphosphatidylglycerol (LPG), a major component of the bacterial membrane with a positive net charge. LPG synthesis contributes to bacterial virulence as it is involved in the resistance mechanism against cationic antimicrobial peptides (CAMP) produces by the host's immune system (defensins, cathelicidins) and by the competing microorganisms.</text>
</comment>
<evidence type="ECO:0000256" key="3">
    <source>
        <dbReference type="ARBA" id="ARBA00022692"/>
    </source>
</evidence>
<dbReference type="RefSeq" id="WP_069702710.1">
    <property type="nucleotide sequence ID" value="NZ_MJAT01000035.1"/>
</dbReference>
<keyword evidence="5 6" id="KW-0472">Membrane</keyword>
<organism evidence="7 8">
    <name type="scientific">Desulfuribacillus stibiiarsenatis</name>
    <dbReference type="NCBI Taxonomy" id="1390249"/>
    <lineage>
        <taxon>Bacteria</taxon>
        <taxon>Bacillati</taxon>
        <taxon>Bacillota</taxon>
        <taxon>Desulfuribacillia</taxon>
        <taxon>Desulfuribacillales</taxon>
        <taxon>Desulfuribacillaceae</taxon>
        <taxon>Desulfuribacillus</taxon>
    </lineage>
</organism>